<name>A0A7V3RFR5_UNCW3</name>
<evidence type="ECO:0000259" key="2">
    <source>
        <dbReference type="Pfam" id="PF00535"/>
    </source>
</evidence>
<dbReference type="EMBL" id="DTOZ01000003">
    <property type="protein sequence ID" value="HGE77375.1"/>
    <property type="molecule type" value="Genomic_DNA"/>
</dbReference>
<dbReference type="InterPro" id="IPR001173">
    <property type="entry name" value="Glyco_trans_2-like"/>
</dbReference>
<feature type="transmembrane region" description="Helical" evidence="1">
    <location>
        <begin position="195"/>
        <end position="217"/>
    </location>
</feature>
<dbReference type="SUPFAM" id="SSF53448">
    <property type="entry name" value="Nucleotide-diphospho-sugar transferases"/>
    <property type="match status" value="1"/>
</dbReference>
<keyword evidence="1" id="KW-0472">Membrane</keyword>
<dbReference type="Gene3D" id="3.90.550.10">
    <property type="entry name" value="Spore Coat Polysaccharide Biosynthesis Protein SpsA, Chain A"/>
    <property type="match status" value="1"/>
</dbReference>
<reference evidence="3" key="1">
    <citation type="journal article" date="2020" name="mSystems">
        <title>Genome- and Community-Level Interaction Insights into Carbon Utilization and Element Cycling Functions of Hydrothermarchaeota in Hydrothermal Sediment.</title>
        <authorList>
            <person name="Zhou Z."/>
            <person name="Liu Y."/>
            <person name="Xu W."/>
            <person name="Pan J."/>
            <person name="Luo Z.H."/>
            <person name="Li M."/>
        </authorList>
    </citation>
    <scope>NUCLEOTIDE SEQUENCE [LARGE SCALE GENOMIC DNA]</scope>
    <source>
        <strain evidence="3">SpSt-961</strain>
    </source>
</reference>
<accession>A0A7V3RFR5</accession>
<feature type="domain" description="Glycosyltransferase 2-like" evidence="2">
    <location>
        <begin position="5"/>
        <end position="115"/>
    </location>
</feature>
<evidence type="ECO:0000256" key="1">
    <source>
        <dbReference type="SAM" id="Phobius"/>
    </source>
</evidence>
<dbReference type="AlphaFoldDB" id="A0A7V3RFR5"/>
<dbReference type="InterPro" id="IPR029044">
    <property type="entry name" value="Nucleotide-diphossugar_trans"/>
</dbReference>
<dbReference type="PANTHER" id="PTHR43630:SF2">
    <property type="entry name" value="GLYCOSYLTRANSFERASE"/>
    <property type="match status" value="1"/>
</dbReference>
<keyword evidence="3" id="KW-0808">Transferase</keyword>
<organism evidence="3">
    <name type="scientific">candidate division WOR-3 bacterium</name>
    <dbReference type="NCBI Taxonomy" id="2052148"/>
    <lineage>
        <taxon>Bacteria</taxon>
        <taxon>Bacteria division WOR-3</taxon>
    </lineage>
</organism>
<dbReference type="CDD" id="cd02511">
    <property type="entry name" value="Beta4Glucosyltransferase"/>
    <property type="match status" value="1"/>
</dbReference>
<gene>
    <name evidence="3" type="ORF">ENX68_00040</name>
</gene>
<proteinExistence type="predicted"/>
<protein>
    <submittedName>
        <fullName evidence="3">Glycosyltransferase family 2 protein</fullName>
    </submittedName>
</protein>
<dbReference type="Pfam" id="PF00535">
    <property type="entry name" value="Glycos_transf_2"/>
    <property type="match status" value="1"/>
</dbReference>
<dbReference type="GO" id="GO:0016740">
    <property type="term" value="F:transferase activity"/>
    <property type="evidence" value="ECO:0007669"/>
    <property type="project" value="UniProtKB-KW"/>
</dbReference>
<evidence type="ECO:0000313" key="3">
    <source>
        <dbReference type="EMBL" id="HGE77375.1"/>
    </source>
</evidence>
<dbReference type="PANTHER" id="PTHR43630">
    <property type="entry name" value="POLY-BETA-1,6-N-ACETYL-D-GLUCOSAMINE SYNTHASE"/>
    <property type="match status" value="1"/>
</dbReference>
<sequence length="251" mass="29398">MSKLSVVIITKNEERNIADCLATVEWADEIIIVDSFSTDRTVEIAKKYTDKIFQRQFTNYSDQKNFGAAQASNPWILSIDADERVSSELKEEICQVITKGSSDGYLIPCLDYMFGKKIKYGGWYPQYHLRLYKKDKGKWVRAVHEFVTVDGKIEYLKNPLLHFSHLTISNFIQKLDRYTSMEAENLFLQQKKTNIFNIIFLPLIVFIYKYLFCLGFLDGVHGLFLAVSLAYYHFAKHTKLWELWFKNHANK</sequence>
<comment type="caution">
    <text evidence="3">The sequence shown here is derived from an EMBL/GenBank/DDBJ whole genome shotgun (WGS) entry which is preliminary data.</text>
</comment>
<keyword evidence="1" id="KW-0812">Transmembrane</keyword>
<keyword evidence="1" id="KW-1133">Transmembrane helix</keyword>